<name>A0ABT5SVS7_9PSEU</name>
<dbReference type="Proteomes" id="UP001300763">
    <property type="component" value="Unassembled WGS sequence"/>
</dbReference>
<dbReference type="EMBL" id="JAQZAO010000006">
    <property type="protein sequence ID" value="MDD7966816.1"/>
    <property type="molecule type" value="Genomic_DNA"/>
</dbReference>
<feature type="transmembrane region" description="Helical" evidence="1">
    <location>
        <begin position="102"/>
        <end position="121"/>
    </location>
</feature>
<evidence type="ECO:0000313" key="3">
    <source>
        <dbReference type="Proteomes" id="UP001300763"/>
    </source>
</evidence>
<evidence type="ECO:0000256" key="1">
    <source>
        <dbReference type="SAM" id="Phobius"/>
    </source>
</evidence>
<feature type="transmembrane region" description="Helical" evidence="1">
    <location>
        <begin position="21"/>
        <end position="45"/>
    </location>
</feature>
<protein>
    <recommendedName>
        <fullName evidence="4">DUF2975 domain-containing protein</fullName>
    </recommendedName>
</protein>
<organism evidence="2 3">
    <name type="scientific">Actinomycetospora lemnae</name>
    <dbReference type="NCBI Taxonomy" id="3019891"/>
    <lineage>
        <taxon>Bacteria</taxon>
        <taxon>Bacillati</taxon>
        <taxon>Actinomycetota</taxon>
        <taxon>Actinomycetes</taxon>
        <taxon>Pseudonocardiales</taxon>
        <taxon>Pseudonocardiaceae</taxon>
        <taxon>Actinomycetospora</taxon>
    </lineage>
</organism>
<feature type="transmembrane region" description="Helical" evidence="1">
    <location>
        <begin position="57"/>
        <end position="81"/>
    </location>
</feature>
<keyword evidence="1" id="KW-0812">Transmembrane</keyword>
<evidence type="ECO:0000313" key="2">
    <source>
        <dbReference type="EMBL" id="MDD7966816.1"/>
    </source>
</evidence>
<dbReference type="RefSeq" id="WP_274201346.1">
    <property type="nucleotide sequence ID" value="NZ_JAQZAO010000006.1"/>
</dbReference>
<comment type="caution">
    <text evidence="2">The sequence shown here is derived from an EMBL/GenBank/DDBJ whole genome shotgun (WGS) entry which is preliminary data.</text>
</comment>
<proteinExistence type="predicted"/>
<keyword evidence="1" id="KW-0472">Membrane</keyword>
<reference evidence="2 3" key="1">
    <citation type="submission" date="2023-02" db="EMBL/GenBank/DDBJ databases">
        <title>Genome sequencing required for Actinomycetospora new species description.</title>
        <authorList>
            <person name="Saimee Y."/>
            <person name="Duangmal K."/>
        </authorList>
    </citation>
    <scope>NUCLEOTIDE SEQUENCE [LARGE SCALE GENOMIC DNA]</scope>
    <source>
        <strain evidence="2 3">DW7H6</strain>
    </source>
</reference>
<keyword evidence="3" id="KW-1185">Reference proteome</keyword>
<gene>
    <name evidence="2" type="ORF">PGB27_15885</name>
</gene>
<feature type="transmembrane region" description="Helical" evidence="1">
    <location>
        <begin position="127"/>
        <end position="148"/>
    </location>
</feature>
<keyword evidence="1" id="KW-1133">Transmembrane helix</keyword>
<sequence>MIAPEEEWEWVGEHRSGRIRAVAAVVAVVTGVAAVVTVVLLLRAYGRMPTFSSYPPGPLYLVFGLFAPFALLISAYGALLLRRWAREGFLLPSGVVRARRGSIACVLAGLLALGGTTLVTRPPFDDLALVTLPAVVITVLLAVLYAPLLRRPRD</sequence>
<evidence type="ECO:0008006" key="4">
    <source>
        <dbReference type="Google" id="ProtNLM"/>
    </source>
</evidence>
<accession>A0ABT5SVS7</accession>